<dbReference type="RefSeq" id="WP_142644064.1">
    <property type="nucleotide sequence ID" value="NZ_VDGI01000027.1"/>
</dbReference>
<dbReference type="GO" id="GO:0006417">
    <property type="term" value="P:regulation of translation"/>
    <property type="evidence" value="ECO:0007669"/>
    <property type="project" value="UniProtKB-KW"/>
</dbReference>
<keyword evidence="1 4" id="KW-0963">Cytoplasm</keyword>
<dbReference type="InterPro" id="IPR003775">
    <property type="entry name" value="Flagellar_assembly_factor_FliW"/>
</dbReference>
<dbReference type="HAMAP" id="MF_01185">
    <property type="entry name" value="FliW"/>
    <property type="match status" value="1"/>
</dbReference>
<evidence type="ECO:0000256" key="1">
    <source>
        <dbReference type="ARBA" id="ARBA00022490"/>
    </source>
</evidence>
<comment type="caution">
    <text evidence="5">The sequence shown here is derived from an EMBL/GenBank/DDBJ whole genome shotgun (WGS) entry which is preliminary data.</text>
</comment>
<evidence type="ECO:0000313" key="6">
    <source>
        <dbReference type="Proteomes" id="UP000316626"/>
    </source>
</evidence>
<comment type="subunit">
    <text evidence="4">Interacts with translational regulator CsrA and flagellin(s).</text>
</comment>
<keyword evidence="4" id="KW-0143">Chaperone</keyword>
<keyword evidence="5" id="KW-0966">Cell projection</keyword>
<dbReference type="SUPFAM" id="SSF141457">
    <property type="entry name" value="BH3618-like"/>
    <property type="match status" value="1"/>
</dbReference>
<dbReference type="NCBIfam" id="NF009793">
    <property type="entry name" value="PRK13285.1-1"/>
    <property type="match status" value="1"/>
</dbReference>
<dbReference type="GO" id="GO:0044780">
    <property type="term" value="P:bacterial-type flagellum assembly"/>
    <property type="evidence" value="ECO:0007669"/>
    <property type="project" value="UniProtKB-UniRule"/>
</dbReference>
<dbReference type="PANTHER" id="PTHR39190:SF1">
    <property type="entry name" value="FLAGELLAR ASSEMBLY FACTOR FLIW"/>
    <property type="match status" value="1"/>
</dbReference>
<gene>
    <name evidence="4" type="primary">fliW</name>
    <name evidence="5" type="ORF">FG384_17955</name>
</gene>
<dbReference type="OrthoDB" id="9801235at2"/>
<reference evidence="5 6" key="1">
    <citation type="submission" date="2019-06" db="EMBL/GenBank/DDBJ databases">
        <title>Psychrobacillus vulpis sp. nov., a new species isolated from feces of a red fox that inhabits in The Tablas de Daimiel Natural Park, Albacete, Spain.</title>
        <authorList>
            <person name="Rodriguez M."/>
            <person name="Reina J.C."/>
            <person name="Bejar V."/>
            <person name="Llamas I."/>
        </authorList>
    </citation>
    <scope>NUCLEOTIDE SEQUENCE [LARGE SCALE GENOMIC DNA]</scope>
    <source>
        <strain evidence="5 6">Z8</strain>
    </source>
</reference>
<evidence type="ECO:0000256" key="3">
    <source>
        <dbReference type="ARBA" id="ARBA00022845"/>
    </source>
</evidence>
<keyword evidence="3 4" id="KW-0810">Translation regulation</keyword>
<sequence length="149" mass="16895">MNIQTKFFGEIEIQNEQIWSFPKGLPGFEEEKEFVLLPITDSPIFSVLQSVNVRDIALIVANPYNLVEDYSYDIDEPTIEVLDIKNVEEIFVLGVLSLKDPFETSTINLQAPIIFNSSTKKAKQMIINENKFSLRHVIGSSSKTILEEG</sequence>
<dbReference type="Proteomes" id="UP000316626">
    <property type="component" value="Unassembled WGS sequence"/>
</dbReference>
<proteinExistence type="inferred from homology"/>
<dbReference type="AlphaFoldDB" id="A0A544TIV7"/>
<keyword evidence="2 4" id="KW-1005">Bacterial flagellum biogenesis</keyword>
<keyword evidence="5" id="KW-0969">Cilium</keyword>
<dbReference type="PANTHER" id="PTHR39190">
    <property type="entry name" value="FLAGELLAR ASSEMBLY FACTOR FLIW"/>
    <property type="match status" value="1"/>
</dbReference>
<name>A0A544TIV7_9BACI</name>
<dbReference type="Pfam" id="PF02623">
    <property type="entry name" value="FliW"/>
    <property type="match status" value="1"/>
</dbReference>
<dbReference type="GO" id="GO:0005737">
    <property type="term" value="C:cytoplasm"/>
    <property type="evidence" value="ECO:0007669"/>
    <property type="project" value="UniProtKB-SubCell"/>
</dbReference>
<organism evidence="5 6">
    <name type="scientific">Psychrobacillus vulpis</name>
    <dbReference type="NCBI Taxonomy" id="2325572"/>
    <lineage>
        <taxon>Bacteria</taxon>
        <taxon>Bacillati</taxon>
        <taxon>Bacillota</taxon>
        <taxon>Bacilli</taxon>
        <taxon>Bacillales</taxon>
        <taxon>Bacillaceae</taxon>
        <taxon>Psychrobacillus</taxon>
    </lineage>
</organism>
<evidence type="ECO:0000313" key="5">
    <source>
        <dbReference type="EMBL" id="TQR17375.1"/>
    </source>
</evidence>
<comment type="function">
    <text evidence="4">Acts as an anti-CsrA protein, binds CsrA and prevents it from repressing translation of its target genes, one of which is flagellin. Binds to flagellin and participates in the assembly of the flagellum.</text>
</comment>
<dbReference type="InterPro" id="IPR024046">
    <property type="entry name" value="Flagellar_assmbl_FliW_dom_sf"/>
</dbReference>
<keyword evidence="6" id="KW-1185">Reference proteome</keyword>
<comment type="subcellular location">
    <subcellularLocation>
        <location evidence="4">Cytoplasm</location>
    </subcellularLocation>
</comment>
<evidence type="ECO:0000256" key="2">
    <source>
        <dbReference type="ARBA" id="ARBA00022795"/>
    </source>
</evidence>
<dbReference type="EMBL" id="VDGI01000027">
    <property type="protein sequence ID" value="TQR17375.1"/>
    <property type="molecule type" value="Genomic_DNA"/>
</dbReference>
<evidence type="ECO:0000256" key="4">
    <source>
        <dbReference type="HAMAP-Rule" id="MF_01185"/>
    </source>
</evidence>
<accession>A0A544TIV7</accession>
<comment type="similarity">
    <text evidence="4">Belongs to the FliW family.</text>
</comment>
<protein>
    <recommendedName>
        <fullName evidence="4">Flagellar assembly factor FliW</fullName>
    </recommendedName>
</protein>
<keyword evidence="5" id="KW-0282">Flagellum</keyword>
<dbReference type="Gene3D" id="2.30.290.10">
    <property type="entry name" value="BH3618-like"/>
    <property type="match status" value="1"/>
</dbReference>